<evidence type="ECO:0000313" key="1">
    <source>
        <dbReference type="EMBL" id="MER9287853.1"/>
    </source>
</evidence>
<accession>A0ACC6T7D3</accession>
<organism evidence="1 2">
    <name type="scientific">Mesorhizobium australicum</name>
    <dbReference type="NCBI Taxonomy" id="536018"/>
    <lineage>
        <taxon>Bacteria</taxon>
        <taxon>Pseudomonadati</taxon>
        <taxon>Pseudomonadota</taxon>
        <taxon>Alphaproteobacteria</taxon>
        <taxon>Hyphomicrobiales</taxon>
        <taxon>Phyllobacteriaceae</taxon>
        <taxon>Mesorhizobium</taxon>
    </lineage>
</organism>
<name>A0ACC6T7D3_9HYPH</name>
<dbReference type="Proteomes" id="UP001480082">
    <property type="component" value="Unassembled WGS sequence"/>
</dbReference>
<evidence type="ECO:0000313" key="2">
    <source>
        <dbReference type="Proteomes" id="UP001480082"/>
    </source>
</evidence>
<sequence length="1123" mass="123328">MEDVDYAARIEAARNDSDELSRIADELQKIPGSRLLLMRAINLRRQLRTDRRDAVAATASSLEPPKPATWLVDLGLPAVDGRPLYKYRLSDSAFELLQHELRSKSAALAFDPGHILSAKFVLWAAEWFRRHYDGTGRAWDAVGQPIGFKAAQHGRRLTDTGLRHWRIPELRLNGTHHRLAAIARQGGFPVAALDGPSGGWATRFLERLVGLLLTVPDPTVEVADAIAEKHMDMVPETWRSDEIRVVSAELACEIVRLKRLAEQAGVPSGSLVSMWLDEHYGGWRDDLPVSVGSDAGRALVDGLIRTDAIKSGAGSVHAGRLLTIDSEGRRERVELHLTGSIQDVAGRVIPRPLMAEWNRLRLFPSGDFAHFVVGELAVVDPEDDNKWMARQTAVRNVVDLPAETPVMVELRGGGQRVGKAFILPGGDSVNSNVRVYDAPDCPDEDDMPTEFVLIGSGSRGYAPKRVYVDLPNNWACRPDGLASHCNKMEEPGAPKRSIWMVEGAAIVTSSRGDLYLVRSGQKTEMRDVLQLTGEAASGCSISNPGVSLFAGRPALKLTKGQREWNPSLNEVWWRRRGEARWRSELDTAGPGAVEYAWCDANTGHIRDRRDAVILPDDFGIERRRHGEWLELSIHGWPGRIELDAGERVDTAVWRFVAKETNRASCQATLIDATGATLQLTVPLPHQACIADWASGPLAVKQFLSLSNINRFAAVADGRCELFGVLLDREGQTISQGLASWWVEGELPLSTIRDDLAALLHSLGDTRTAVKLSFNDSSNNFWMVREFESCLERKGIGWIPDRKLLDGDVRIVGRSPLDPATEKDFGRYDPSAGGLPEPLDLPSLEGDWLIYLRSSGRVLSAPILVRGDKPGSEPRSPLARAMAVSDRSERLAALTAVCDDVLATPSDEASRSFVRSVIDLALSLDGLPASTFDILTLLEERPLLAVTMLFQSAPAEVEPLLRLSDGLPLTWAVIQKSVWTAAGQSHFDYLQGLVPDAMPLVAQVVGERSKAIAAEFSALAPLLNLSSPHKSLSQAANDFITRSDDRIQLTPSPFRPSHTQALPSWAMGKHFWRALDAPVAAALTAQGRISLNRAQVICIKNIGRRHPQWFREGFIAALSGEKQT</sequence>
<protein>
    <submittedName>
        <fullName evidence="1">STY4851/ECs_5259 family protein</fullName>
    </submittedName>
</protein>
<proteinExistence type="predicted"/>
<comment type="caution">
    <text evidence="1">The sequence shown here is derived from an EMBL/GenBank/DDBJ whole genome shotgun (WGS) entry which is preliminary data.</text>
</comment>
<gene>
    <name evidence="1" type="ORF">NKI81_28710</name>
</gene>
<keyword evidence="2" id="KW-1185">Reference proteome</keyword>
<dbReference type="EMBL" id="JAMYRI010000025">
    <property type="protein sequence ID" value="MER9287853.1"/>
    <property type="molecule type" value="Genomic_DNA"/>
</dbReference>
<reference evidence="1 2" key="1">
    <citation type="journal article" date="2024" name="Proc. Natl. Acad. Sci. U.S.A.">
        <title>The evolutionary genomics of adaptation to stress in wild rhizobium bacteria.</title>
        <authorList>
            <person name="Kehlet-Delgado H."/>
            <person name="Montoya A.P."/>
            <person name="Jensen K.T."/>
            <person name="Wendlandt C.E."/>
            <person name="Dexheimer C."/>
            <person name="Roberts M."/>
            <person name="Torres Martinez L."/>
            <person name="Friesen M.L."/>
            <person name="Griffitts J.S."/>
            <person name="Porter S.S."/>
        </authorList>
    </citation>
    <scope>NUCLEOTIDE SEQUENCE [LARGE SCALE GENOMIC DNA]</scope>
    <source>
        <strain evidence="1 2">M0468</strain>
    </source>
</reference>